<evidence type="ECO:0000256" key="1">
    <source>
        <dbReference type="SAM" id="MobiDB-lite"/>
    </source>
</evidence>
<gene>
    <name evidence="2" type="ORF">EYZ11_011017</name>
</gene>
<keyword evidence="3" id="KW-1185">Reference proteome</keyword>
<proteinExistence type="predicted"/>
<dbReference type="Proteomes" id="UP000308092">
    <property type="component" value="Unassembled WGS sequence"/>
</dbReference>
<name>A0A4S3J624_9EURO</name>
<feature type="compositionally biased region" description="Basic and acidic residues" evidence="1">
    <location>
        <begin position="22"/>
        <end position="32"/>
    </location>
</feature>
<protein>
    <submittedName>
        <fullName evidence="2">Uncharacterized protein</fullName>
    </submittedName>
</protein>
<dbReference type="VEuPathDB" id="FungiDB:EYZ11_011017"/>
<evidence type="ECO:0000313" key="2">
    <source>
        <dbReference type="EMBL" id="THC89537.1"/>
    </source>
</evidence>
<sequence length="63" mass="7159">MATKRFGAVTLKLPPPNQTNEKTTRWEPEKQSGKGPASRWTQPIHGQEIIQLSEEREALDVMD</sequence>
<organism evidence="2 3">
    <name type="scientific">Aspergillus tanneri</name>
    <dbReference type="NCBI Taxonomy" id="1220188"/>
    <lineage>
        <taxon>Eukaryota</taxon>
        <taxon>Fungi</taxon>
        <taxon>Dikarya</taxon>
        <taxon>Ascomycota</taxon>
        <taxon>Pezizomycotina</taxon>
        <taxon>Eurotiomycetes</taxon>
        <taxon>Eurotiomycetidae</taxon>
        <taxon>Eurotiales</taxon>
        <taxon>Aspergillaceae</taxon>
        <taxon>Aspergillus</taxon>
        <taxon>Aspergillus subgen. Circumdati</taxon>
    </lineage>
</organism>
<reference evidence="2 3" key="1">
    <citation type="submission" date="2019-03" db="EMBL/GenBank/DDBJ databases">
        <title>The genome sequence of a newly discovered highly antifungal drug resistant Aspergillus species, Aspergillus tanneri NIH 1004.</title>
        <authorList>
            <person name="Mounaud S."/>
            <person name="Singh I."/>
            <person name="Joardar V."/>
            <person name="Pakala S."/>
            <person name="Pakala S."/>
            <person name="Venepally P."/>
            <person name="Hoover J."/>
            <person name="Nierman W."/>
            <person name="Chung J."/>
            <person name="Losada L."/>
        </authorList>
    </citation>
    <scope>NUCLEOTIDE SEQUENCE [LARGE SCALE GENOMIC DNA]</scope>
    <source>
        <strain evidence="2 3">NIH1004</strain>
    </source>
</reference>
<evidence type="ECO:0000313" key="3">
    <source>
        <dbReference type="Proteomes" id="UP000308092"/>
    </source>
</evidence>
<dbReference type="AlphaFoldDB" id="A0A4S3J624"/>
<feature type="region of interest" description="Disordered" evidence="1">
    <location>
        <begin position="1"/>
        <end position="45"/>
    </location>
</feature>
<accession>A0A4S3J624</accession>
<dbReference type="EMBL" id="SOSA01000640">
    <property type="protein sequence ID" value="THC89537.1"/>
    <property type="molecule type" value="Genomic_DNA"/>
</dbReference>
<comment type="caution">
    <text evidence="2">The sequence shown here is derived from an EMBL/GenBank/DDBJ whole genome shotgun (WGS) entry which is preliminary data.</text>
</comment>